<reference evidence="1" key="2">
    <citation type="journal article" date="2021" name="PeerJ">
        <title>Extensive microbial diversity within the chicken gut microbiome revealed by metagenomics and culture.</title>
        <authorList>
            <person name="Gilroy R."/>
            <person name="Ravi A."/>
            <person name="Getino M."/>
            <person name="Pursley I."/>
            <person name="Horton D.L."/>
            <person name="Alikhan N.F."/>
            <person name="Baker D."/>
            <person name="Gharbi K."/>
            <person name="Hall N."/>
            <person name="Watson M."/>
            <person name="Adriaenssens E.M."/>
            <person name="Foster-Nyarko E."/>
            <person name="Jarju S."/>
            <person name="Secka A."/>
            <person name="Antonio M."/>
            <person name="Oren A."/>
            <person name="Chaudhuri R.R."/>
            <person name="La Ragione R."/>
            <person name="Hildebrand F."/>
            <person name="Pallen M.J."/>
        </authorList>
    </citation>
    <scope>NUCLEOTIDE SEQUENCE</scope>
    <source>
        <strain evidence="1">6276</strain>
    </source>
</reference>
<evidence type="ECO:0000313" key="2">
    <source>
        <dbReference type="Proteomes" id="UP000823928"/>
    </source>
</evidence>
<accession>A0A9D1EY93</accession>
<dbReference type="EMBL" id="DVIU01000071">
    <property type="protein sequence ID" value="HIS35637.1"/>
    <property type="molecule type" value="Genomic_DNA"/>
</dbReference>
<reference evidence="1" key="1">
    <citation type="submission" date="2020-10" db="EMBL/GenBank/DDBJ databases">
        <authorList>
            <person name="Gilroy R."/>
        </authorList>
    </citation>
    <scope>NUCLEOTIDE SEQUENCE</scope>
    <source>
        <strain evidence="1">6276</strain>
    </source>
</reference>
<proteinExistence type="predicted"/>
<dbReference type="Proteomes" id="UP000823928">
    <property type="component" value="Unassembled WGS sequence"/>
</dbReference>
<organism evidence="1 2">
    <name type="scientific">Candidatus Scatousia excrementigallinarum</name>
    <dbReference type="NCBI Taxonomy" id="2840935"/>
    <lineage>
        <taxon>Bacteria</taxon>
        <taxon>Candidatus Scatousia</taxon>
    </lineage>
</organism>
<name>A0A9D1EY93_9BACT</name>
<sequence>MFNKINRGLNMQTKTSIIIALFIVIALVVICDLKPIEPAYTRVATISCNTIGQLMSCKKQLSKDIDCKSKCKFYEKLEKINIKKILPAWFKVIDLNGMYTYIAAEDVIFENTPEFEQVKSQNADYHNHNETQNNNDIVRKWAEAETEIKKVFVSTDIRPNLYCCYVKPHIWNAFSFSQKQKVFRLCGEYGKYKSNQLGEELSEMQIKTKIKNYATQKNFAEYNIKKGIIIK</sequence>
<dbReference type="AlphaFoldDB" id="A0A9D1EY93"/>
<gene>
    <name evidence="1" type="ORF">IAC10_03280</name>
</gene>
<protein>
    <submittedName>
        <fullName evidence="1">Uncharacterized protein</fullName>
    </submittedName>
</protein>
<evidence type="ECO:0000313" key="1">
    <source>
        <dbReference type="EMBL" id="HIS35637.1"/>
    </source>
</evidence>
<comment type="caution">
    <text evidence="1">The sequence shown here is derived from an EMBL/GenBank/DDBJ whole genome shotgun (WGS) entry which is preliminary data.</text>
</comment>